<evidence type="ECO:0000313" key="2">
    <source>
        <dbReference type="Proteomes" id="UP000559653"/>
    </source>
</evidence>
<gene>
    <name evidence="1" type="ORF">H2B03_06555</name>
</gene>
<comment type="caution">
    <text evidence="1">The sequence shown here is derived from an EMBL/GenBank/DDBJ whole genome shotgun (WGS) entry which is preliminary data.</text>
</comment>
<organism evidence="1 2">
    <name type="scientific">Candidatus Nitrosomaritimum aestuariumsis</name>
    <dbReference type="NCBI Taxonomy" id="3342354"/>
    <lineage>
        <taxon>Archaea</taxon>
        <taxon>Nitrososphaerota</taxon>
        <taxon>Nitrososphaeria</taxon>
        <taxon>Nitrosopumilales</taxon>
        <taxon>Nitrosopumilaceae</taxon>
        <taxon>Candidatus Nitrosomaritimum</taxon>
    </lineage>
</organism>
<dbReference type="EMBL" id="JACEMZ010000045">
    <property type="protein sequence ID" value="MBA4452808.1"/>
    <property type="molecule type" value="Genomic_DNA"/>
</dbReference>
<protein>
    <submittedName>
        <fullName evidence="1">Lrp/AsnC ligand binding domain-containing protein</fullName>
    </submittedName>
</protein>
<reference evidence="1 2" key="1">
    <citation type="journal article" date="2020" name="Appl. Environ. Microbiol.">
        <title>Genomic Characteristics of a Novel Species of Ammonia-Oxidizing Archaea from the Jiulong River Estuary.</title>
        <authorList>
            <person name="Zou D."/>
            <person name="Wan R."/>
            <person name="Han L."/>
            <person name="Xu M.N."/>
            <person name="Liu Y."/>
            <person name="Liu H."/>
            <person name="Kao S.J."/>
            <person name="Li M."/>
        </authorList>
    </citation>
    <scope>NUCLEOTIDE SEQUENCE [LARGE SCALE GENOMIC DNA]</scope>
    <source>
        <strain evidence="1">W1bin1</strain>
    </source>
</reference>
<dbReference type="Proteomes" id="UP000559653">
    <property type="component" value="Unassembled WGS sequence"/>
</dbReference>
<accession>A0AC60VZC9</accession>
<name>A0AC60VZC9_9ARCH</name>
<sequence>MEIAYVLIQCDLGSEDSIINEIMQIPEAKEVRGTYGIYDVFCKVESDSKEILDDVITNKIRKIPKIRSTISLHYIPSQGGR</sequence>
<evidence type="ECO:0000313" key="1">
    <source>
        <dbReference type="EMBL" id="MBA4452808.1"/>
    </source>
</evidence>
<proteinExistence type="predicted"/>